<reference evidence="1" key="1">
    <citation type="journal article" date="2015" name="Nature">
        <title>Complex archaea that bridge the gap between prokaryotes and eukaryotes.</title>
        <authorList>
            <person name="Spang A."/>
            <person name="Saw J.H."/>
            <person name="Jorgensen S.L."/>
            <person name="Zaremba-Niedzwiedzka K."/>
            <person name="Martijn J."/>
            <person name="Lind A.E."/>
            <person name="van Eijk R."/>
            <person name="Schleper C."/>
            <person name="Guy L."/>
            <person name="Ettema T.J."/>
        </authorList>
    </citation>
    <scope>NUCLEOTIDE SEQUENCE</scope>
</reference>
<dbReference type="EMBL" id="LAZR01063169">
    <property type="protein sequence ID" value="KKK60036.1"/>
    <property type="molecule type" value="Genomic_DNA"/>
</dbReference>
<name>A0A0F8ZJ98_9ZZZZ</name>
<proteinExistence type="predicted"/>
<organism evidence="1">
    <name type="scientific">marine sediment metagenome</name>
    <dbReference type="NCBI Taxonomy" id="412755"/>
    <lineage>
        <taxon>unclassified sequences</taxon>
        <taxon>metagenomes</taxon>
        <taxon>ecological metagenomes</taxon>
    </lineage>
</organism>
<evidence type="ECO:0008006" key="2">
    <source>
        <dbReference type="Google" id="ProtNLM"/>
    </source>
</evidence>
<gene>
    <name evidence="1" type="ORF">LCGC14_3028370</name>
</gene>
<accession>A0A0F8ZJ98</accession>
<comment type="caution">
    <text evidence="1">The sequence shown here is derived from an EMBL/GenBank/DDBJ whole genome shotgun (WGS) entry which is preliminary data.</text>
</comment>
<sequence length="215" mass="21930">YGNITSNIGTDKGLKFSTGADNGVFDSCIITLNGRGEAIVVEAGALTVKNCALSGDTGNNGVHIGTDITNIYNTIIQGFNDGVKTSAGATANSTNCAVFDSGNDFDIAVGTQNIDFCASDDGDGTNSVDISPGGTEADDWNNAFTDYANGDFSVKDTSSVLYNAGTDLSGSGVTDDIIDTARPQPGGGSYDIGAFELVQAAAGGIVILRRRIEGK</sequence>
<protein>
    <recommendedName>
        <fullName evidence="2">Right handed beta helix domain-containing protein</fullName>
    </recommendedName>
</protein>
<evidence type="ECO:0000313" key="1">
    <source>
        <dbReference type="EMBL" id="KKK60036.1"/>
    </source>
</evidence>
<feature type="non-terminal residue" evidence="1">
    <location>
        <position position="1"/>
    </location>
</feature>
<dbReference type="AlphaFoldDB" id="A0A0F8ZJ98"/>